<evidence type="ECO:0000313" key="7">
    <source>
        <dbReference type="EMBL" id="ORM87728.1"/>
    </source>
</evidence>
<dbReference type="Proteomes" id="UP000193749">
    <property type="component" value="Unassembled WGS sequence"/>
</dbReference>
<keyword evidence="5" id="KW-0843">Virulence</keyword>
<dbReference type="EMBL" id="MLJI01000003">
    <property type="protein sequence ID" value="ORM87728.1"/>
    <property type="molecule type" value="Genomic_DNA"/>
</dbReference>
<protein>
    <submittedName>
        <fullName evidence="7">Inositol phosphatase</fullName>
    </submittedName>
</protein>
<dbReference type="GO" id="GO:0005576">
    <property type="term" value="C:extracellular region"/>
    <property type="evidence" value="ECO:0007669"/>
    <property type="project" value="UniProtKB-SubCell"/>
</dbReference>
<keyword evidence="3" id="KW-0964">Secreted</keyword>
<keyword evidence="8" id="KW-1185">Reference proteome</keyword>
<dbReference type="Pfam" id="PF05925">
    <property type="entry name" value="IpgD"/>
    <property type="match status" value="1"/>
</dbReference>
<evidence type="ECO:0000256" key="5">
    <source>
        <dbReference type="ARBA" id="ARBA00023026"/>
    </source>
</evidence>
<reference evidence="7 8" key="1">
    <citation type="journal article" date="2017" name="Antonie Van Leeuwenhoek">
        <title>Phylogenomic resolution of the bacterial genus Pantoea and its relationship with Erwinia and Tatumella.</title>
        <authorList>
            <person name="Palmer M."/>
            <person name="Steenkamp E.T."/>
            <person name="Coetzee M.P."/>
            <person name="Chan W.Y."/>
            <person name="van Zyl E."/>
            <person name="De Maayer P."/>
            <person name="Coutinho T.A."/>
            <person name="Blom J."/>
            <person name="Smits T.H."/>
            <person name="Duffy B."/>
            <person name="Venter S.N."/>
        </authorList>
    </citation>
    <scope>NUCLEOTIDE SEQUENCE [LARGE SCALE GENOMIC DNA]</scope>
    <source>
        <strain evidence="7 8">LMG 2657</strain>
    </source>
</reference>
<dbReference type="RefSeq" id="WP_084880406.1">
    <property type="nucleotide sequence ID" value="NZ_JAGGMY010000004.1"/>
</dbReference>
<evidence type="ECO:0000256" key="3">
    <source>
        <dbReference type="ARBA" id="ARBA00022525"/>
    </source>
</evidence>
<dbReference type="GO" id="GO:0016791">
    <property type="term" value="F:phosphatase activity"/>
    <property type="evidence" value="ECO:0007669"/>
    <property type="project" value="InterPro"/>
</dbReference>
<accession>A0A1X1EFK4</accession>
<evidence type="ECO:0000313" key="8">
    <source>
        <dbReference type="Proteomes" id="UP000193749"/>
    </source>
</evidence>
<keyword evidence="4" id="KW-0378">Hydrolase</keyword>
<gene>
    <name evidence="7" type="ORF">HA50_27670</name>
</gene>
<feature type="region of interest" description="Disordered" evidence="6">
    <location>
        <begin position="1"/>
        <end position="32"/>
    </location>
</feature>
<comment type="subcellular location">
    <subcellularLocation>
        <location evidence="1">Secreted</location>
    </subcellularLocation>
</comment>
<comment type="caution">
    <text evidence="7">The sequence shown here is derived from an EMBL/GenBank/DDBJ whole genome shotgun (WGS) entry which is preliminary data.</text>
</comment>
<evidence type="ECO:0000256" key="1">
    <source>
        <dbReference type="ARBA" id="ARBA00004613"/>
    </source>
</evidence>
<dbReference type="AlphaFoldDB" id="A0A1X1EFK4"/>
<evidence type="ECO:0000256" key="2">
    <source>
        <dbReference type="ARBA" id="ARBA00009007"/>
    </source>
</evidence>
<dbReference type="InterPro" id="IPR008108">
    <property type="entry name" value="IpgD/SopB"/>
</dbReference>
<dbReference type="OrthoDB" id="22047at2"/>
<evidence type="ECO:0000256" key="6">
    <source>
        <dbReference type="SAM" id="MobiDB-lite"/>
    </source>
</evidence>
<name>A0A1X1EFK4_PANCY</name>
<organism evidence="7 8">
    <name type="scientific">Pantoea cypripedii</name>
    <name type="common">Pectobacterium cypripedii</name>
    <name type="synonym">Erwinia cypripedii</name>
    <dbReference type="NCBI Taxonomy" id="55209"/>
    <lineage>
        <taxon>Bacteria</taxon>
        <taxon>Pseudomonadati</taxon>
        <taxon>Pseudomonadota</taxon>
        <taxon>Gammaproteobacteria</taxon>
        <taxon>Enterobacterales</taxon>
        <taxon>Erwiniaceae</taxon>
        <taxon>Pantoea</taxon>
    </lineage>
</organism>
<proteinExistence type="inferred from homology"/>
<sequence length="551" mass="60481">MRASLSHAELRTHDLNTEQIQPRRATQDPLPFTSGNAANPYLATPICPEAGGDISPPARSVNALLAFQTEQLNIAEFVMDKLKLNKSTLQLVPGLLKTTESGMQMASKEQINTSKKLNSKLIDNISTAFSNKHRVPLKDVKSIIKKEFKAAAIKIRNNNHWDKINTKIAHGGHDYISTLTPAGKMKAGTHDIFQQSYLDKGVCSSSSTDTQHATNLWMSEIAVPDKDGRPETLFNGIRHGILSPYGLKKSDPARQAGAITRAKEVLTAALYAKPDLLHRALSGQEVPLNLVSTSLATASKPGKEDGMVADQMHAWQALTQQTPLSLTIRDEQGELKPIKVNLKVVAFSLGVNEMALKLKLGWTASDKYNDQALQQLFGPELKFTTQPQGMVGEYLKTNPENGAKVRELSQQLRDIFIKKSHHHDGGEPYKAAQRIAMLAYEMGAVPCWNCKSGKDRTGMLDAEIKREVISQHQGKPLSQPGRLQSKADKELFQNVLINGGNAEVQAYNTSVAGNKVIKFLPLPGMNLSFNERIGNNQVLKATQGLSKLVHN</sequence>
<evidence type="ECO:0000256" key="4">
    <source>
        <dbReference type="ARBA" id="ARBA00022801"/>
    </source>
</evidence>
<comment type="similarity">
    <text evidence="2">Belongs to the phosphatase IpgD/SopB family.</text>
</comment>
<dbReference type="Gene3D" id="1.20.58.450">
    <property type="entry name" value="Cell division control protein 42 homolog"/>
    <property type="match status" value="1"/>
</dbReference>